<sequence length="79" mass="8440">MAPPSGSTSKMPRSCQQSHQLSVAQIAVTAKDMDADGEDAKDAEHADATAERLMRSRTFFPTNPSCRQANDAYLIGAKG</sequence>
<dbReference type="Proteomes" id="UP000000304">
    <property type="component" value="Chromosome 2L"/>
</dbReference>
<dbReference type="HOGENOM" id="CLU_2592378_0_0_1"/>
<accession>B4Q338</accession>
<dbReference type="EMBL" id="CM000361">
    <property type="protein sequence ID" value="EDX03754.1"/>
    <property type="molecule type" value="Genomic_DNA"/>
</dbReference>
<evidence type="ECO:0000256" key="1">
    <source>
        <dbReference type="SAM" id="MobiDB-lite"/>
    </source>
</evidence>
<evidence type="ECO:0000313" key="3">
    <source>
        <dbReference type="Proteomes" id="UP000000304"/>
    </source>
</evidence>
<protein>
    <submittedName>
        <fullName evidence="2">GD22684</fullName>
    </submittedName>
</protein>
<proteinExistence type="predicted"/>
<dbReference type="OMA" id="SCQQSHQ"/>
<dbReference type="AlphaFoldDB" id="B4Q338"/>
<evidence type="ECO:0000313" key="2">
    <source>
        <dbReference type="EMBL" id="EDX03754.1"/>
    </source>
</evidence>
<gene>
    <name evidence="2" type="primary">Dsim\GD22684</name>
    <name evidence="2" type="ORF">Dsim_GD22684</name>
</gene>
<name>B4Q338_DROSI</name>
<feature type="region of interest" description="Disordered" evidence="1">
    <location>
        <begin position="1"/>
        <end position="22"/>
    </location>
</feature>
<reference evidence="2 3" key="1">
    <citation type="journal article" date="2007" name="Nature">
        <title>Evolution of genes and genomes on the Drosophila phylogeny.</title>
        <authorList>
            <consortium name="Drosophila 12 Genomes Consortium"/>
            <person name="Clark A.G."/>
            <person name="Eisen M.B."/>
            <person name="Smith D.R."/>
            <person name="Bergman C.M."/>
            <person name="Oliver B."/>
            <person name="Markow T.A."/>
            <person name="Kaufman T.C."/>
            <person name="Kellis M."/>
            <person name="Gelbart W."/>
            <person name="Iyer V.N."/>
            <person name="Pollard D.A."/>
            <person name="Sackton T.B."/>
            <person name="Larracuente A.M."/>
            <person name="Singh N.D."/>
            <person name="Abad J.P."/>
            <person name="Abt D.N."/>
            <person name="Adryan B."/>
            <person name="Aguade M."/>
            <person name="Akashi H."/>
            <person name="Anderson W.W."/>
            <person name="Aquadro C.F."/>
            <person name="Ardell D.H."/>
            <person name="Arguello R."/>
            <person name="Artieri C.G."/>
            <person name="Barbash D.A."/>
            <person name="Barker D."/>
            <person name="Barsanti P."/>
            <person name="Batterham P."/>
            <person name="Batzoglou S."/>
            <person name="Begun D."/>
            <person name="Bhutkar A."/>
            <person name="Blanco E."/>
            <person name="Bosak S.A."/>
            <person name="Bradley R.K."/>
            <person name="Brand A.D."/>
            <person name="Brent M.R."/>
            <person name="Brooks A.N."/>
            <person name="Brown R.H."/>
            <person name="Butlin R.K."/>
            <person name="Caggese C."/>
            <person name="Calvi B.R."/>
            <person name="Bernardo de Carvalho A."/>
            <person name="Caspi A."/>
            <person name="Castrezana S."/>
            <person name="Celniker S.E."/>
            <person name="Chang J.L."/>
            <person name="Chapple C."/>
            <person name="Chatterji S."/>
            <person name="Chinwalla A."/>
            <person name="Civetta A."/>
            <person name="Clifton S.W."/>
            <person name="Comeron J.M."/>
            <person name="Costello J.C."/>
            <person name="Coyne J.A."/>
            <person name="Daub J."/>
            <person name="David R.G."/>
            <person name="Delcher A.L."/>
            <person name="Delehaunty K."/>
            <person name="Do C.B."/>
            <person name="Ebling H."/>
            <person name="Edwards K."/>
            <person name="Eickbush T."/>
            <person name="Evans J.D."/>
            <person name="Filipski A."/>
            <person name="Findeiss S."/>
            <person name="Freyhult E."/>
            <person name="Fulton L."/>
            <person name="Fulton R."/>
            <person name="Garcia A.C."/>
            <person name="Gardiner A."/>
            <person name="Garfield D.A."/>
            <person name="Garvin B.E."/>
            <person name="Gibson G."/>
            <person name="Gilbert D."/>
            <person name="Gnerre S."/>
            <person name="Godfrey J."/>
            <person name="Good R."/>
            <person name="Gotea V."/>
            <person name="Gravely B."/>
            <person name="Greenberg A.J."/>
            <person name="Griffiths-Jones S."/>
            <person name="Gross S."/>
            <person name="Guigo R."/>
            <person name="Gustafson E.A."/>
            <person name="Haerty W."/>
            <person name="Hahn M.W."/>
            <person name="Halligan D.L."/>
            <person name="Halpern A.L."/>
            <person name="Halter G.M."/>
            <person name="Han M.V."/>
            <person name="Heger A."/>
            <person name="Hillier L."/>
            <person name="Hinrichs A.S."/>
            <person name="Holmes I."/>
            <person name="Hoskins R.A."/>
            <person name="Hubisz M.J."/>
            <person name="Hultmark D."/>
            <person name="Huntley M.A."/>
            <person name="Jaffe D.B."/>
            <person name="Jagadeeshan S."/>
            <person name="Jeck W.R."/>
            <person name="Johnson J."/>
            <person name="Jones C.D."/>
            <person name="Jordan W.C."/>
            <person name="Karpen G.H."/>
            <person name="Kataoka E."/>
            <person name="Keightley P.D."/>
            <person name="Kheradpour P."/>
            <person name="Kirkness E.F."/>
            <person name="Koerich L.B."/>
            <person name="Kristiansen K."/>
            <person name="Kudrna D."/>
            <person name="Kulathinal R.J."/>
            <person name="Kumar S."/>
            <person name="Kwok R."/>
            <person name="Lander E."/>
            <person name="Langley C.H."/>
            <person name="Lapoint R."/>
            <person name="Lazzaro B.P."/>
            <person name="Lee S.J."/>
            <person name="Levesque L."/>
            <person name="Li R."/>
            <person name="Lin C.F."/>
            <person name="Lin M.F."/>
            <person name="Lindblad-Toh K."/>
            <person name="Llopart A."/>
            <person name="Long M."/>
            <person name="Low L."/>
            <person name="Lozovsky E."/>
            <person name="Lu J."/>
            <person name="Luo M."/>
            <person name="Machado C.A."/>
            <person name="Makalowski W."/>
            <person name="Marzo M."/>
            <person name="Matsuda M."/>
            <person name="Matzkin L."/>
            <person name="McAllister B."/>
            <person name="McBride C.S."/>
            <person name="McKernan B."/>
            <person name="McKernan K."/>
            <person name="Mendez-Lago M."/>
            <person name="Minx P."/>
            <person name="Mollenhauer M.U."/>
            <person name="Montooth K."/>
            <person name="Mount S.M."/>
            <person name="Mu X."/>
            <person name="Myers E."/>
            <person name="Negre B."/>
            <person name="Newfeld S."/>
            <person name="Nielsen R."/>
            <person name="Noor M.A."/>
            <person name="O'Grady P."/>
            <person name="Pachter L."/>
            <person name="Papaceit M."/>
            <person name="Parisi M.J."/>
            <person name="Parisi M."/>
            <person name="Parts L."/>
            <person name="Pedersen J.S."/>
            <person name="Pesole G."/>
            <person name="Phillippy A.M."/>
            <person name="Ponting C.P."/>
            <person name="Pop M."/>
            <person name="Porcelli D."/>
            <person name="Powell J.R."/>
            <person name="Prohaska S."/>
            <person name="Pruitt K."/>
            <person name="Puig M."/>
            <person name="Quesneville H."/>
            <person name="Ram K.R."/>
            <person name="Rand D."/>
            <person name="Rasmussen M.D."/>
            <person name="Reed L.K."/>
            <person name="Reenan R."/>
            <person name="Reily A."/>
            <person name="Remington K.A."/>
            <person name="Rieger T.T."/>
            <person name="Ritchie M.G."/>
            <person name="Robin C."/>
            <person name="Rogers Y.H."/>
            <person name="Rohde C."/>
            <person name="Rozas J."/>
            <person name="Rubenfield M.J."/>
            <person name="Ruiz A."/>
            <person name="Russo S."/>
            <person name="Salzberg S.L."/>
            <person name="Sanchez-Gracia A."/>
            <person name="Saranga D.J."/>
            <person name="Sato H."/>
            <person name="Schaeffer S.W."/>
            <person name="Schatz M.C."/>
            <person name="Schlenke T."/>
            <person name="Schwartz R."/>
            <person name="Segarra C."/>
            <person name="Singh R.S."/>
            <person name="Sirot L."/>
            <person name="Sirota M."/>
            <person name="Sisneros N.B."/>
            <person name="Smith C.D."/>
            <person name="Smith T.F."/>
            <person name="Spieth J."/>
            <person name="Stage D.E."/>
            <person name="Stark A."/>
            <person name="Stephan W."/>
            <person name="Strausberg R.L."/>
            <person name="Strempel S."/>
            <person name="Sturgill D."/>
            <person name="Sutton G."/>
            <person name="Sutton G.G."/>
            <person name="Tao W."/>
            <person name="Teichmann S."/>
            <person name="Tobari Y.N."/>
            <person name="Tomimura Y."/>
            <person name="Tsolas J.M."/>
            <person name="Valente V.L."/>
            <person name="Venter E."/>
            <person name="Venter J.C."/>
            <person name="Vicario S."/>
            <person name="Vieira F.G."/>
            <person name="Vilella A.J."/>
            <person name="Villasante A."/>
            <person name="Walenz B."/>
            <person name="Wang J."/>
            <person name="Wasserman M."/>
            <person name="Watts T."/>
            <person name="Wilson D."/>
            <person name="Wilson R.K."/>
            <person name="Wing R.A."/>
            <person name="Wolfner M.F."/>
            <person name="Wong A."/>
            <person name="Wong G.K."/>
            <person name="Wu C.I."/>
            <person name="Wu G."/>
            <person name="Yamamoto D."/>
            <person name="Yang H.P."/>
            <person name="Yang S.P."/>
            <person name="Yorke J.A."/>
            <person name="Yoshida K."/>
            <person name="Zdobnov E."/>
            <person name="Zhang P."/>
            <person name="Zhang Y."/>
            <person name="Zimin A.V."/>
            <person name="Baldwin J."/>
            <person name="Abdouelleil A."/>
            <person name="Abdulkadir J."/>
            <person name="Abebe A."/>
            <person name="Abera B."/>
            <person name="Abreu J."/>
            <person name="Acer S.C."/>
            <person name="Aftuck L."/>
            <person name="Alexander A."/>
            <person name="An P."/>
            <person name="Anderson E."/>
            <person name="Anderson S."/>
            <person name="Arachi H."/>
            <person name="Azer M."/>
            <person name="Bachantsang P."/>
            <person name="Barry A."/>
            <person name="Bayul T."/>
            <person name="Berlin A."/>
            <person name="Bessette D."/>
            <person name="Bloom T."/>
            <person name="Blye J."/>
            <person name="Boguslavskiy L."/>
            <person name="Bonnet C."/>
            <person name="Boukhgalter B."/>
            <person name="Bourzgui I."/>
            <person name="Brown A."/>
            <person name="Cahill P."/>
            <person name="Channer S."/>
            <person name="Cheshatsang Y."/>
            <person name="Chuda L."/>
            <person name="Citroen M."/>
            <person name="Collymore A."/>
            <person name="Cooke P."/>
            <person name="Costello M."/>
            <person name="D'Aco K."/>
            <person name="Daza R."/>
            <person name="De Haan G."/>
            <person name="DeGray S."/>
            <person name="DeMaso C."/>
            <person name="Dhargay N."/>
            <person name="Dooley K."/>
            <person name="Dooley E."/>
            <person name="Doricent M."/>
            <person name="Dorje P."/>
            <person name="Dorjee K."/>
            <person name="Dupes A."/>
            <person name="Elong R."/>
            <person name="Falk J."/>
            <person name="Farina A."/>
            <person name="Faro S."/>
            <person name="Ferguson D."/>
            <person name="Fisher S."/>
            <person name="Foley C.D."/>
            <person name="Franke A."/>
            <person name="Friedrich D."/>
            <person name="Gadbois L."/>
            <person name="Gearin G."/>
            <person name="Gearin C.R."/>
            <person name="Giannoukos G."/>
            <person name="Goode T."/>
            <person name="Graham J."/>
            <person name="Grandbois E."/>
            <person name="Grewal S."/>
            <person name="Gyaltsen K."/>
            <person name="Hafez N."/>
            <person name="Hagos B."/>
            <person name="Hall J."/>
            <person name="Henson C."/>
            <person name="Hollinger A."/>
            <person name="Honan T."/>
            <person name="Huard M.D."/>
            <person name="Hughes L."/>
            <person name="Hurhula B."/>
            <person name="Husby M.E."/>
            <person name="Kamat A."/>
            <person name="Kanga B."/>
            <person name="Kashin S."/>
            <person name="Khazanovich D."/>
            <person name="Kisner P."/>
            <person name="Lance K."/>
            <person name="Lara M."/>
            <person name="Lee W."/>
            <person name="Lennon N."/>
            <person name="Letendre F."/>
            <person name="LeVine R."/>
            <person name="Lipovsky A."/>
            <person name="Liu X."/>
            <person name="Liu J."/>
            <person name="Liu S."/>
            <person name="Lokyitsang T."/>
            <person name="Lokyitsang Y."/>
            <person name="Lubonja R."/>
            <person name="Lui A."/>
            <person name="MacDonald P."/>
            <person name="Magnisalis V."/>
            <person name="Maru K."/>
            <person name="Matthews C."/>
            <person name="McCusker W."/>
            <person name="McDonough S."/>
            <person name="Mehta T."/>
            <person name="Meldrim J."/>
            <person name="Meneus L."/>
            <person name="Mihai O."/>
            <person name="Mihalev A."/>
            <person name="Mihova T."/>
            <person name="Mittelman R."/>
            <person name="Mlenga V."/>
            <person name="Montmayeur A."/>
            <person name="Mulrain L."/>
            <person name="Navidi A."/>
            <person name="Naylor J."/>
            <person name="Negash T."/>
            <person name="Nguyen T."/>
            <person name="Nguyen N."/>
            <person name="Nicol R."/>
            <person name="Norbu C."/>
            <person name="Norbu N."/>
            <person name="Novod N."/>
            <person name="O'Neill B."/>
            <person name="Osman S."/>
            <person name="Markiewicz E."/>
            <person name="Oyono O.L."/>
            <person name="Patti C."/>
            <person name="Phunkhang P."/>
            <person name="Pierre F."/>
            <person name="Priest M."/>
            <person name="Raghuraman S."/>
            <person name="Rege F."/>
            <person name="Reyes R."/>
            <person name="Rise C."/>
            <person name="Rogov P."/>
            <person name="Ross K."/>
            <person name="Ryan E."/>
            <person name="Settipalli S."/>
            <person name="Shea T."/>
            <person name="Sherpa N."/>
            <person name="Shi L."/>
            <person name="Shih D."/>
            <person name="Sparrow T."/>
            <person name="Spaulding J."/>
            <person name="Stalker J."/>
            <person name="Stange-Thomann N."/>
            <person name="Stavropoulos S."/>
            <person name="Stone C."/>
            <person name="Strader C."/>
            <person name="Tesfaye S."/>
            <person name="Thomson T."/>
            <person name="Thoulutsang Y."/>
            <person name="Thoulutsang D."/>
            <person name="Topham K."/>
            <person name="Topping I."/>
            <person name="Tsamla T."/>
            <person name="Vassiliev H."/>
            <person name="Vo A."/>
            <person name="Wangchuk T."/>
            <person name="Wangdi T."/>
            <person name="Weiand M."/>
            <person name="Wilkinson J."/>
            <person name="Wilson A."/>
            <person name="Yadav S."/>
            <person name="Young G."/>
            <person name="Yu Q."/>
            <person name="Zembek L."/>
            <person name="Zhong D."/>
            <person name="Zimmer A."/>
            <person name="Zwirko Z."/>
            <person name="Jaffe D.B."/>
            <person name="Alvarez P."/>
            <person name="Brockman W."/>
            <person name="Butler J."/>
            <person name="Chin C."/>
            <person name="Gnerre S."/>
            <person name="Grabherr M."/>
            <person name="Kleber M."/>
            <person name="Mauceli E."/>
            <person name="MacCallum I."/>
        </authorList>
    </citation>
    <scope>NUCLEOTIDE SEQUENCE [LARGE SCALE GENOMIC DNA]</scope>
    <source>
        <strain evidence="3">white501</strain>
    </source>
</reference>
<dbReference type="PhylomeDB" id="B4Q338"/>
<organism evidence="2 3">
    <name type="scientific">Drosophila simulans</name>
    <name type="common">Fruit fly</name>
    <dbReference type="NCBI Taxonomy" id="7240"/>
    <lineage>
        <taxon>Eukaryota</taxon>
        <taxon>Metazoa</taxon>
        <taxon>Ecdysozoa</taxon>
        <taxon>Arthropoda</taxon>
        <taxon>Hexapoda</taxon>
        <taxon>Insecta</taxon>
        <taxon>Pterygota</taxon>
        <taxon>Neoptera</taxon>
        <taxon>Endopterygota</taxon>
        <taxon>Diptera</taxon>
        <taxon>Brachycera</taxon>
        <taxon>Muscomorpha</taxon>
        <taxon>Ephydroidea</taxon>
        <taxon>Drosophilidae</taxon>
        <taxon>Drosophila</taxon>
        <taxon>Sophophora</taxon>
    </lineage>
</organism>
<keyword evidence="3" id="KW-1185">Reference proteome</keyword>